<dbReference type="InterPro" id="IPR020904">
    <property type="entry name" value="Sc_DH/Rdtase_CS"/>
</dbReference>
<proteinExistence type="inferred from homology"/>
<dbReference type="PANTHER" id="PTHR44196:SF1">
    <property type="entry name" value="DEHYDROGENASE_REDUCTASE SDR FAMILY MEMBER 7B"/>
    <property type="match status" value="1"/>
</dbReference>
<gene>
    <name evidence="4" type="ordered locus">F7308_0748</name>
</gene>
<dbReference type="PANTHER" id="PTHR44196">
    <property type="entry name" value="DEHYDROGENASE/REDUCTASE SDR FAMILY MEMBER 7B"/>
    <property type="match status" value="1"/>
</dbReference>
<dbReference type="Proteomes" id="UP000000490">
    <property type="component" value="Chromosome"/>
</dbReference>
<dbReference type="Gene3D" id="3.40.50.720">
    <property type="entry name" value="NAD(P)-binding Rossmann-like Domain"/>
    <property type="match status" value="1"/>
</dbReference>
<evidence type="ECO:0000313" key="4">
    <source>
        <dbReference type="EMBL" id="AEI35675.1"/>
    </source>
</evidence>
<name>A0ABM5M8Z2_FRAST</name>
<dbReference type="PRINTS" id="PR00081">
    <property type="entry name" value="GDHRDH"/>
</dbReference>
<organism evidence="4 5">
    <name type="scientific">Francisella salina</name>
    <dbReference type="NCBI Taxonomy" id="573569"/>
    <lineage>
        <taxon>Bacteria</taxon>
        <taxon>Pseudomonadati</taxon>
        <taxon>Pseudomonadota</taxon>
        <taxon>Gammaproteobacteria</taxon>
        <taxon>Thiotrichales</taxon>
        <taxon>Francisellaceae</taxon>
        <taxon>Francisella</taxon>
    </lineage>
</organism>
<accession>A0ABM5M8Z2</accession>
<dbReference type="RefSeq" id="WP_013922515.1">
    <property type="nucleotide sequence ID" value="NC_015696.1"/>
</dbReference>
<dbReference type="Pfam" id="PF00106">
    <property type="entry name" value="adh_short"/>
    <property type="match status" value="1"/>
</dbReference>
<dbReference type="SUPFAM" id="SSF51735">
    <property type="entry name" value="NAD(P)-binding Rossmann-fold domains"/>
    <property type="match status" value="1"/>
</dbReference>
<keyword evidence="2" id="KW-0560">Oxidoreductase</keyword>
<reference evidence="4" key="1">
    <citation type="submission" date="2011-05" db="EMBL/GenBank/DDBJ databases">
        <authorList>
            <person name="Kuske C.R."/>
            <person name="Challacombe J.F."/>
            <person name="Siddaramappa S."/>
            <person name="Petersen J.M."/>
            <person name="Bruce D.C."/>
        </authorList>
    </citation>
    <scope>NUCLEOTIDE SEQUENCE</scope>
    <source>
        <strain evidence="4">TX077308</strain>
    </source>
</reference>
<sequence length="259" mass="28989">MTKNNQRKRNILITGASGAIGSALALELSNKNTNLILLGRNIKHLELVKLNCEKKDATVSIFQLDLANINTLEEWLNNYPLESLDVVILNAGMSINRKLDGENHNDIRKLISINIESSICFANKLIPFFKKKKNGQIVFISSLAAYTALPVNPSYSASKAAIKSYAESLRIWLSKYNIRINLVLPGPVNSTMAHETTAPKLKLMPPHTAAKKIITGIKKNKFIIQFPYSLSISIRILNFLPLKIKAIILTMLGYNRYEK</sequence>
<evidence type="ECO:0000256" key="1">
    <source>
        <dbReference type="ARBA" id="ARBA00006484"/>
    </source>
</evidence>
<comment type="similarity">
    <text evidence="1 3">Belongs to the short-chain dehydrogenases/reductases (SDR) family.</text>
</comment>
<dbReference type="InterPro" id="IPR002347">
    <property type="entry name" value="SDR_fam"/>
</dbReference>
<evidence type="ECO:0000313" key="5">
    <source>
        <dbReference type="Proteomes" id="UP000000490"/>
    </source>
</evidence>
<evidence type="ECO:0000256" key="3">
    <source>
        <dbReference type="RuleBase" id="RU000363"/>
    </source>
</evidence>
<dbReference type="EMBL" id="CP002872">
    <property type="protein sequence ID" value="AEI35675.1"/>
    <property type="molecule type" value="Genomic_DNA"/>
</dbReference>
<dbReference type="PROSITE" id="PS00061">
    <property type="entry name" value="ADH_SHORT"/>
    <property type="match status" value="1"/>
</dbReference>
<dbReference type="PRINTS" id="PR00080">
    <property type="entry name" value="SDRFAMILY"/>
</dbReference>
<protein>
    <submittedName>
        <fullName evidence="4">Short-chain dehydrogenase/reductase SDR</fullName>
    </submittedName>
</protein>
<evidence type="ECO:0000256" key="2">
    <source>
        <dbReference type="ARBA" id="ARBA00023002"/>
    </source>
</evidence>
<keyword evidence="5" id="KW-1185">Reference proteome</keyword>
<dbReference type="InterPro" id="IPR036291">
    <property type="entry name" value="NAD(P)-bd_dom_sf"/>
</dbReference>